<comment type="catalytic activity">
    <reaction evidence="4 5 6">
        <text>an acyl phosphate + H2O = a carboxylate + phosphate + H(+)</text>
        <dbReference type="Rhea" id="RHEA:14965"/>
        <dbReference type="ChEBI" id="CHEBI:15377"/>
        <dbReference type="ChEBI" id="CHEBI:15378"/>
        <dbReference type="ChEBI" id="CHEBI:29067"/>
        <dbReference type="ChEBI" id="CHEBI:43474"/>
        <dbReference type="ChEBI" id="CHEBI:59918"/>
        <dbReference type="EC" id="3.6.1.7"/>
    </reaction>
</comment>
<evidence type="ECO:0000256" key="1">
    <source>
        <dbReference type="ARBA" id="ARBA00005614"/>
    </source>
</evidence>
<accession>A0AAX2LNU5</accession>
<dbReference type="GO" id="GO:0003998">
    <property type="term" value="F:acylphosphatase activity"/>
    <property type="evidence" value="ECO:0007669"/>
    <property type="project" value="UniProtKB-EC"/>
</dbReference>
<gene>
    <name evidence="9" type="primary">yccX</name>
    <name evidence="9" type="ORF">NCTC11327_01543</name>
</gene>
<dbReference type="InterPro" id="IPR001792">
    <property type="entry name" value="Acylphosphatase-like_dom"/>
</dbReference>
<evidence type="ECO:0000256" key="3">
    <source>
        <dbReference type="ARBA" id="ARBA00015991"/>
    </source>
</evidence>
<sequence length="107" mass="11865">MSNKEEDSTTEQEGNQMSIKCDKFIVSGVVQGVGFRYHTAHQGLTLGLTGYAKNLFSGDVEVIACGDPQQVDALHEWLKEGPRTASVECVERSECITNKHYRGFEIL</sequence>
<dbReference type="EMBL" id="UHIP01000001">
    <property type="protein sequence ID" value="SUP24755.1"/>
    <property type="molecule type" value="Genomic_DNA"/>
</dbReference>
<evidence type="ECO:0000313" key="9">
    <source>
        <dbReference type="EMBL" id="SUP24755.1"/>
    </source>
</evidence>
<dbReference type="EC" id="3.6.1.7" evidence="2 5"/>
<evidence type="ECO:0000256" key="2">
    <source>
        <dbReference type="ARBA" id="ARBA00012150"/>
    </source>
</evidence>
<dbReference type="Gene3D" id="3.30.70.100">
    <property type="match status" value="1"/>
</dbReference>
<evidence type="ECO:0000259" key="8">
    <source>
        <dbReference type="PROSITE" id="PS51160"/>
    </source>
</evidence>
<comment type="similarity">
    <text evidence="1 7">Belongs to the acylphosphatase family.</text>
</comment>
<feature type="active site" evidence="5">
    <location>
        <position position="36"/>
    </location>
</feature>
<evidence type="ECO:0000256" key="6">
    <source>
        <dbReference type="RuleBase" id="RU000553"/>
    </source>
</evidence>
<dbReference type="NCBIfam" id="NF011000">
    <property type="entry name" value="PRK14426.1"/>
    <property type="match status" value="1"/>
</dbReference>
<protein>
    <recommendedName>
        <fullName evidence="3 5">Acylphosphatase</fullName>
        <ecNumber evidence="2 5">3.6.1.7</ecNumber>
    </recommendedName>
</protein>
<dbReference type="PANTHER" id="PTHR47268">
    <property type="entry name" value="ACYLPHOSPHATASE"/>
    <property type="match status" value="1"/>
</dbReference>
<evidence type="ECO:0000313" key="10">
    <source>
        <dbReference type="Proteomes" id="UP000254626"/>
    </source>
</evidence>
<dbReference type="PANTHER" id="PTHR47268:SF4">
    <property type="entry name" value="ACYLPHOSPHATASE"/>
    <property type="match status" value="1"/>
</dbReference>
<evidence type="ECO:0000256" key="7">
    <source>
        <dbReference type="RuleBase" id="RU004168"/>
    </source>
</evidence>
<evidence type="ECO:0000256" key="5">
    <source>
        <dbReference type="PROSITE-ProRule" id="PRU00520"/>
    </source>
</evidence>
<keyword evidence="5 6" id="KW-0378">Hydrolase</keyword>
<dbReference type="InterPro" id="IPR017968">
    <property type="entry name" value="Acylphosphatase_CS"/>
</dbReference>
<dbReference type="Proteomes" id="UP000254626">
    <property type="component" value="Unassembled WGS sequence"/>
</dbReference>
<dbReference type="PROSITE" id="PS51160">
    <property type="entry name" value="ACYLPHOSPHATASE_3"/>
    <property type="match status" value="1"/>
</dbReference>
<dbReference type="Pfam" id="PF00708">
    <property type="entry name" value="Acylphosphatase"/>
    <property type="match status" value="1"/>
</dbReference>
<comment type="caution">
    <text evidence="9">The sequence shown here is derived from an EMBL/GenBank/DDBJ whole genome shotgun (WGS) entry which is preliminary data.</text>
</comment>
<reference evidence="9 10" key="1">
    <citation type="submission" date="2018-06" db="EMBL/GenBank/DDBJ databases">
        <authorList>
            <consortium name="Pathogen Informatics"/>
            <person name="Doyle S."/>
        </authorList>
    </citation>
    <scope>NUCLEOTIDE SEQUENCE [LARGE SCALE GENOMIC DNA]</scope>
    <source>
        <strain evidence="9 10">NCTC11327</strain>
    </source>
</reference>
<name>A0AAX2LNU5_VIBFL</name>
<dbReference type="AlphaFoldDB" id="A0AAX2LNU5"/>
<feature type="active site" evidence="5">
    <location>
        <position position="54"/>
    </location>
</feature>
<dbReference type="InterPro" id="IPR036046">
    <property type="entry name" value="Acylphosphatase-like_dom_sf"/>
</dbReference>
<proteinExistence type="inferred from homology"/>
<dbReference type="InterPro" id="IPR020456">
    <property type="entry name" value="Acylphosphatase"/>
</dbReference>
<dbReference type="PROSITE" id="PS00150">
    <property type="entry name" value="ACYLPHOSPHATASE_1"/>
    <property type="match status" value="1"/>
</dbReference>
<dbReference type="PROSITE" id="PS00151">
    <property type="entry name" value="ACYLPHOSPHATASE_2"/>
    <property type="match status" value="1"/>
</dbReference>
<organism evidence="9 10">
    <name type="scientific">Vibrio fluvialis</name>
    <dbReference type="NCBI Taxonomy" id="676"/>
    <lineage>
        <taxon>Bacteria</taxon>
        <taxon>Pseudomonadati</taxon>
        <taxon>Pseudomonadota</taxon>
        <taxon>Gammaproteobacteria</taxon>
        <taxon>Vibrionales</taxon>
        <taxon>Vibrionaceae</taxon>
        <taxon>Vibrio</taxon>
    </lineage>
</organism>
<dbReference type="SUPFAM" id="SSF54975">
    <property type="entry name" value="Acylphosphatase/BLUF domain-like"/>
    <property type="match status" value="1"/>
</dbReference>
<evidence type="ECO:0000256" key="4">
    <source>
        <dbReference type="ARBA" id="ARBA00047645"/>
    </source>
</evidence>
<feature type="domain" description="Acylphosphatase-like" evidence="8">
    <location>
        <begin position="21"/>
        <end position="107"/>
    </location>
</feature>